<dbReference type="Proteomes" id="UP000189701">
    <property type="component" value="Unplaced"/>
</dbReference>
<protein>
    <recommendedName>
        <fullName evidence="1">ATP-dependent DNA helicase</fullName>
        <ecNumber evidence="1">5.6.2.3</ecNumber>
    </recommendedName>
</protein>
<dbReference type="FunFam" id="3.40.50.300:FF:002884">
    <property type="entry name" value="ATP-dependent DNA helicase"/>
    <property type="match status" value="1"/>
</dbReference>
<gene>
    <name evidence="4" type="primary">LOC104231544</name>
</gene>
<dbReference type="InterPro" id="IPR027417">
    <property type="entry name" value="P-loop_NTPase"/>
</dbReference>
<name>A0A1U7X7J3_NICSY</name>
<dbReference type="GO" id="GO:0005524">
    <property type="term" value="F:ATP binding"/>
    <property type="evidence" value="ECO:0007669"/>
    <property type="project" value="UniProtKB-KW"/>
</dbReference>
<dbReference type="GO" id="GO:0016887">
    <property type="term" value="F:ATP hydrolysis activity"/>
    <property type="evidence" value="ECO:0007669"/>
    <property type="project" value="RHEA"/>
</dbReference>
<keyword evidence="1" id="KW-0347">Helicase</keyword>
<reference evidence="4" key="2">
    <citation type="submission" date="2025-08" db="UniProtKB">
        <authorList>
            <consortium name="RefSeq"/>
        </authorList>
    </citation>
    <scope>IDENTIFICATION</scope>
    <source>
        <tissue evidence="4">Leaf</tissue>
    </source>
</reference>
<dbReference type="OrthoDB" id="1303239at2759"/>
<keyword evidence="3" id="KW-1185">Reference proteome</keyword>
<feature type="domain" description="DNA helicase Pif1-like DEAD-box helicase" evidence="2">
    <location>
        <begin position="75"/>
        <end position="280"/>
    </location>
</feature>
<evidence type="ECO:0000259" key="2">
    <source>
        <dbReference type="Pfam" id="PF05970"/>
    </source>
</evidence>
<keyword evidence="1" id="KW-0234">DNA repair</keyword>
<keyword evidence="1" id="KW-0227">DNA damage</keyword>
<dbReference type="GO" id="GO:0006281">
    <property type="term" value="P:DNA repair"/>
    <property type="evidence" value="ECO:0007669"/>
    <property type="project" value="UniProtKB-KW"/>
</dbReference>
<sequence length="463" mass="52255">MTEDYKVLQITKRSELRYQALNHINDIVHSMGHDINEYKLIPETIRPSLAAKEAKEIHFERSITISEDDMLLHRKLNKNQLIAYNMITERIFSNKAGAFSVDGPGGTGKTFLYRALLATVRSMGYIALATTTSGVAASILLGGRTAHSRFKIPINIYENASCNISKESSLASLIRDAKLIVWDEVSIAKKKMLEVFDVLLKYLMDTNTLFGGKVVVLGGDFRQTLPVMRYGKKEDFISESLLYSSIWNELEKLKLSENMRAKTDPAFFDYLLRIGNGQEQVNSANKIEISDSLVIPYTTEKESLDKLFTATYSNLESLYSNLACLCNGTRLTCCDFKSHVISARISTGDFKNMHVFIPRIPLLSSQDEKMPVQFKRTQFPVRLCFAMAINKAQGQTLDFVGIYLREPVFSHGQLYVALSRAKSSNCVKLLIRPYFVVALCTHFSDMLLRSLIAVAPFTFEKSM</sequence>
<evidence type="ECO:0000313" key="3">
    <source>
        <dbReference type="Proteomes" id="UP000189701"/>
    </source>
</evidence>
<dbReference type="RefSeq" id="XP_009782859.1">
    <property type="nucleotide sequence ID" value="XM_009784557.1"/>
</dbReference>
<evidence type="ECO:0000313" key="4">
    <source>
        <dbReference type="RefSeq" id="XP_009782859.1"/>
    </source>
</evidence>
<keyword evidence="1" id="KW-0378">Hydrolase</keyword>
<dbReference type="PANTHER" id="PTHR10492">
    <property type="match status" value="1"/>
</dbReference>
<keyword evidence="1" id="KW-0547">Nucleotide-binding</keyword>
<dbReference type="GO" id="GO:0000723">
    <property type="term" value="P:telomere maintenance"/>
    <property type="evidence" value="ECO:0007669"/>
    <property type="project" value="InterPro"/>
</dbReference>
<dbReference type="PANTHER" id="PTHR10492:SF100">
    <property type="entry name" value="ATP-DEPENDENT DNA HELICASE"/>
    <property type="match status" value="1"/>
</dbReference>
<reference evidence="3" key="1">
    <citation type="journal article" date="2013" name="Genome Biol.">
        <title>Reference genomes and transcriptomes of Nicotiana sylvestris and Nicotiana tomentosiformis.</title>
        <authorList>
            <person name="Sierro N."/>
            <person name="Battey J.N."/>
            <person name="Ouadi S."/>
            <person name="Bovet L."/>
            <person name="Goepfert S."/>
            <person name="Bakaher N."/>
            <person name="Peitsch M.C."/>
            <person name="Ivanov N.V."/>
        </authorList>
    </citation>
    <scope>NUCLEOTIDE SEQUENCE [LARGE SCALE GENOMIC DNA]</scope>
</reference>
<dbReference type="SUPFAM" id="SSF52540">
    <property type="entry name" value="P-loop containing nucleoside triphosphate hydrolases"/>
    <property type="match status" value="2"/>
</dbReference>
<proteinExistence type="inferred from homology"/>
<keyword evidence="1" id="KW-0067">ATP-binding</keyword>
<comment type="cofactor">
    <cofactor evidence="1">
        <name>Mg(2+)</name>
        <dbReference type="ChEBI" id="CHEBI:18420"/>
    </cofactor>
</comment>
<dbReference type="InterPro" id="IPR010285">
    <property type="entry name" value="DNA_helicase_pif1-like_DEAD"/>
</dbReference>
<comment type="catalytic activity">
    <reaction evidence="1">
        <text>ATP + H2O = ADP + phosphate + H(+)</text>
        <dbReference type="Rhea" id="RHEA:13065"/>
        <dbReference type="ChEBI" id="CHEBI:15377"/>
        <dbReference type="ChEBI" id="CHEBI:15378"/>
        <dbReference type="ChEBI" id="CHEBI:30616"/>
        <dbReference type="ChEBI" id="CHEBI:43474"/>
        <dbReference type="ChEBI" id="CHEBI:456216"/>
        <dbReference type="EC" id="5.6.2.3"/>
    </reaction>
</comment>
<dbReference type="Gene3D" id="3.40.50.300">
    <property type="entry name" value="P-loop containing nucleotide triphosphate hydrolases"/>
    <property type="match status" value="1"/>
</dbReference>
<comment type="similarity">
    <text evidence="1">Belongs to the helicase family.</text>
</comment>
<keyword evidence="1" id="KW-0233">DNA recombination</keyword>
<dbReference type="eggNOG" id="KOG0987">
    <property type="taxonomic scope" value="Eukaryota"/>
</dbReference>
<dbReference type="AlphaFoldDB" id="A0A1U7X7J3"/>
<dbReference type="GO" id="GO:0043139">
    <property type="term" value="F:5'-3' DNA helicase activity"/>
    <property type="evidence" value="ECO:0007669"/>
    <property type="project" value="UniProtKB-EC"/>
</dbReference>
<dbReference type="Pfam" id="PF05970">
    <property type="entry name" value="PIF1"/>
    <property type="match status" value="1"/>
</dbReference>
<accession>A0A1U7X7J3</accession>
<dbReference type="GO" id="GO:0006310">
    <property type="term" value="P:DNA recombination"/>
    <property type="evidence" value="ECO:0007669"/>
    <property type="project" value="UniProtKB-KW"/>
</dbReference>
<organism evidence="3 4">
    <name type="scientific">Nicotiana sylvestris</name>
    <name type="common">Wood tobacco</name>
    <name type="synonym">South American tobacco</name>
    <dbReference type="NCBI Taxonomy" id="4096"/>
    <lineage>
        <taxon>Eukaryota</taxon>
        <taxon>Viridiplantae</taxon>
        <taxon>Streptophyta</taxon>
        <taxon>Embryophyta</taxon>
        <taxon>Tracheophyta</taxon>
        <taxon>Spermatophyta</taxon>
        <taxon>Magnoliopsida</taxon>
        <taxon>eudicotyledons</taxon>
        <taxon>Gunneridae</taxon>
        <taxon>Pentapetalae</taxon>
        <taxon>asterids</taxon>
        <taxon>lamiids</taxon>
        <taxon>Solanales</taxon>
        <taxon>Solanaceae</taxon>
        <taxon>Nicotianoideae</taxon>
        <taxon>Nicotianeae</taxon>
        <taxon>Nicotiana</taxon>
    </lineage>
</organism>
<dbReference type="CDD" id="cd18809">
    <property type="entry name" value="SF1_C_RecD"/>
    <property type="match status" value="1"/>
</dbReference>
<dbReference type="EC" id="5.6.2.3" evidence="1"/>
<evidence type="ECO:0000256" key="1">
    <source>
        <dbReference type="RuleBase" id="RU363044"/>
    </source>
</evidence>